<protein>
    <submittedName>
        <fullName evidence="1">Uncharacterized protein</fullName>
    </submittedName>
</protein>
<organism evidence="1 2">
    <name type="scientific">Ladona fulva</name>
    <name type="common">Scarce chaser dragonfly</name>
    <name type="synonym">Libellula fulva</name>
    <dbReference type="NCBI Taxonomy" id="123851"/>
    <lineage>
        <taxon>Eukaryota</taxon>
        <taxon>Metazoa</taxon>
        <taxon>Ecdysozoa</taxon>
        <taxon>Arthropoda</taxon>
        <taxon>Hexapoda</taxon>
        <taxon>Insecta</taxon>
        <taxon>Pterygota</taxon>
        <taxon>Palaeoptera</taxon>
        <taxon>Odonata</taxon>
        <taxon>Epiprocta</taxon>
        <taxon>Anisoptera</taxon>
        <taxon>Libelluloidea</taxon>
        <taxon>Libellulidae</taxon>
        <taxon>Ladona</taxon>
    </lineage>
</organism>
<reference evidence="1" key="2">
    <citation type="submission" date="2017-10" db="EMBL/GenBank/DDBJ databases">
        <title>Ladona fulva Genome sequencing and assembly.</title>
        <authorList>
            <person name="Murali S."/>
            <person name="Richards S."/>
            <person name="Bandaranaike D."/>
            <person name="Bellair M."/>
            <person name="Blankenburg K."/>
            <person name="Chao H."/>
            <person name="Dinh H."/>
            <person name="Doddapaneni H."/>
            <person name="Dugan-Rocha S."/>
            <person name="Elkadiri S."/>
            <person name="Gnanaolivu R."/>
            <person name="Hernandez B."/>
            <person name="Skinner E."/>
            <person name="Javaid M."/>
            <person name="Lee S."/>
            <person name="Li M."/>
            <person name="Ming W."/>
            <person name="Munidasa M."/>
            <person name="Muniz J."/>
            <person name="Nguyen L."/>
            <person name="Hughes D."/>
            <person name="Osuji N."/>
            <person name="Pu L.-L."/>
            <person name="Puazo M."/>
            <person name="Qu C."/>
            <person name="Quiroz J."/>
            <person name="Raj R."/>
            <person name="Weissenberger G."/>
            <person name="Xin Y."/>
            <person name="Zou X."/>
            <person name="Han Y."/>
            <person name="Worley K."/>
            <person name="Muzny D."/>
            <person name="Gibbs R."/>
        </authorList>
    </citation>
    <scope>NUCLEOTIDE SEQUENCE</scope>
    <source>
        <strain evidence="1">Sampled in the wild</strain>
    </source>
</reference>
<dbReference type="AlphaFoldDB" id="A0A8K0K687"/>
<evidence type="ECO:0000313" key="1">
    <source>
        <dbReference type="EMBL" id="KAG8229120.1"/>
    </source>
</evidence>
<sequence>QYTVDSADEDGEEEELDAFLPLAKVTIDILCEALRGTGSWISQGTVVHASKVIIGSYIENKLQEFLGTVTTKEMWCQYIHILRIAVFHHIPDSWETDISSKETGSSSISEQQLAVAIYTAFPDP</sequence>
<dbReference type="Proteomes" id="UP000792457">
    <property type="component" value="Unassembled WGS sequence"/>
</dbReference>
<comment type="caution">
    <text evidence="1">The sequence shown here is derived from an EMBL/GenBank/DDBJ whole genome shotgun (WGS) entry which is preliminary data.</text>
</comment>
<gene>
    <name evidence="1" type="ORF">J437_LFUL009589</name>
</gene>
<feature type="non-terminal residue" evidence="1">
    <location>
        <position position="124"/>
    </location>
</feature>
<proteinExistence type="predicted"/>
<reference evidence="1" key="1">
    <citation type="submission" date="2013-04" db="EMBL/GenBank/DDBJ databases">
        <authorList>
            <person name="Qu J."/>
            <person name="Murali S.C."/>
            <person name="Bandaranaike D."/>
            <person name="Bellair M."/>
            <person name="Blankenburg K."/>
            <person name="Chao H."/>
            <person name="Dinh H."/>
            <person name="Doddapaneni H."/>
            <person name="Downs B."/>
            <person name="Dugan-Rocha S."/>
            <person name="Elkadiri S."/>
            <person name="Gnanaolivu R.D."/>
            <person name="Hernandez B."/>
            <person name="Javaid M."/>
            <person name="Jayaseelan J.C."/>
            <person name="Lee S."/>
            <person name="Li M."/>
            <person name="Ming W."/>
            <person name="Munidasa M."/>
            <person name="Muniz J."/>
            <person name="Nguyen L."/>
            <person name="Ongeri F."/>
            <person name="Osuji N."/>
            <person name="Pu L.-L."/>
            <person name="Puazo M."/>
            <person name="Qu C."/>
            <person name="Quiroz J."/>
            <person name="Raj R."/>
            <person name="Weissenberger G."/>
            <person name="Xin Y."/>
            <person name="Zou X."/>
            <person name="Han Y."/>
            <person name="Richards S."/>
            <person name="Worley K."/>
            <person name="Muzny D."/>
            <person name="Gibbs R."/>
        </authorList>
    </citation>
    <scope>NUCLEOTIDE SEQUENCE</scope>
    <source>
        <strain evidence="1">Sampled in the wild</strain>
    </source>
</reference>
<dbReference type="EMBL" id="KZ308411">
    <property type="protein sequence ID" value="KAG8229120.1"/>
    <property type="molecule type" value="Genomic_DNA"/>
</dbReference>
<name>A0A8K0K687_LADFU</name>
<accession>A0A8K0K687</accession>
<keyword evidence="2" id="KW-1185">Reference proteome</keyword>
<evidence type="ECO:0000313" key="2">
    <source>
        <dbReference type="Proteomes" id="UP000792457"/>
    </source>
</evidence>
<dbReference type="OrthoDB" id="5582218at2759"/>